<feature type="domain" description="VWFA" evidence="2">
    <location>
        <begin position="397"/>
        <end position="593"/>
    </location>
</feature>
<reference evidence="3" key="1">
    <citation type="submission" date="2021-01" db="EMBL/GenBank/DDBJ databases">
        <title>Whole genome shotgun sequence of Dactylosporangium siamense NBRC 106093.</title>
        <authorList>
            <person name="Komaki H."/>
            <person name="Tamura T."/>
        </authorList>
    </citation>
    <scope>NUCLEOTIDE SEQUENCE</scope>
    <source>
        <strain evidence="3">NBRC 106093</strain>
    </source>
</reference>
<dbReference type="PROSITE" id="PS50234">
    <property type="entry name" value="VWFA"/>
    <property type="match status" value="1"/>
</dbReference>
<evidence type="ECO:0000313" key="4">
    <source>
        <dbReference type="Proteomes" id="UP000660611"/>
    </source>
</evidence>
<accession>A0A919PUK0</accession>
<dbReference type="GO" id="GO:0015689">
    <property type="term" value="P:molybdate ion transport"/>
    <property type="evidence" value="ECO:0007669"/>
    <property type="project" value="TreeGrafter"/>
</dbReference>
<dbReference type="InterPro" id="IPR002035">
    <property type="entry name" value="VWF_A"/>
</dbReference>
<dbReference type="SUPFAM" id="SSF53300">
    <property type="entry name" value="vWA-like"/>
    <property type="match status" value="1"/>
</dbReference>
<dbReference type="InterPro" id="IPR036465">
    <property type="entry name" value="vWFA_dom_sf"/>
</dbReference>
<dbReference type="Proteomes" id="UP000660611">
    <property type="component" value="Unassembled WGS sequence"/>
</dbReference>
<dbReference type="PANTHER" id="PTHR30632">
    <property type="entry name" value="MOLYBDATE-BINDING PERIPLASMIC PROTEIN"/>
    <property type="match status" value="1"/>
</dbReference>
<dbReference type="GO" id="GO:0030973">
    <property type="term" value="F:molybdate ion binding"/>
    <property type="evidence" value="ECO:0007669"/>
    <property type="project" value="TreeGrafter"/>
</dbReference>
<dbReference type="InterPro" id="IPR050682">
    <property type="entry name" value="ModA/WtpA"/>
</dbReference>
<dbReference type="AlphaFoldDB" id="A0A919PUK0"/>
<dbReference type="PANTHER" id="PTHR30632:SF0">
    <property type="entry name" value="SULFATE-BINDING PROTEIN"/>
    <property type="match status" value="1"/>
</dbReference>
<name>A0A919PUK0_9ACTN</name>
<sequence length="597" mass="63660">MAYQADRADVRSHRKSPAQRRSRRLSLIIGAVVVVLVAGGTAYGVSRLVKASCNGTVTAKIVASPSTAPLLQSLAKSWTDGDPTVAGRCARVEIAGRETASMAQALGTDWDTKAGSPPDVWVPDSTAWVRRASTAAIAERMMPDLQPMLARTPSVLAMPKPMAEALGWPGGELSWQDVINKVAADPQGWAKYGKGDWGKFKFGMSDPLQSTAGLLALMAILDGNDDGEVTAEEQATLAKLKQERAVYTDTTAQLLDGLGKADDQDQAAALQYISAFPALEQDVLAYNKTNPKVPLVAVYPSNGSADADNPYLVLDAPWAEKDKQDVARLFLAYLRGPDGRKVFLDAGFRDPNRDAGTAISGNNAFSAKLKTVPRAVLLPESVKQSMDSWTALTRPTNVLIVLDISGSMAEQVPGTGRNRMQLAKDAAREAVQLFDGDVDAGLWVFSTRQNGQQDYKQLIPIGRVGDQVNGKLRRDQMVAAIDKLAPVGDTGLYDTAAAAQQAVVDAYKPGATNLVVLMTDGKNDDPTGGLTLDQLRPKLEANATSDKKVPIVTVGYGNDADFVALQEISRVSGGALYTSKTAFDINEVLLTAIFGKV</sequence>
<evidence type="ECO:0000313" key="3">
    <source>
        <dbReference type="EMBL" id="GIG48695.1"/>
    </source>
</evidence>
<evidence type="ECO:0000256" key="1">
    <source>
        <dbReference type="SAM" id="Phobius"/>
    </source>
</evidence>
<keyword evidence="1" id="KW-0812">Transmembrane</keyword>
<dbReference type="Gene3D" id="3.40.190.10">
    <property type="entry name" value="Periplasmic binding protein-like II"/>
    <property type="match status" value="2"/>
</dbReference>
<keyword evidence="4" id="KW-1185">Reference proteome</keyword>
<organism evidence="3 4">
    <name type="scientific">Dactylosporangium siamense</name>
    <dbReference type="NCBI Taxonomy" id="685454"/>
    <lineage>
        <taxon>Bacteria</taxon>
        <taxon>Bacillati</taxon>
        <taxon>Actinomycetota</taxon>
        <taxon>Actinomycetes</taxon>
        <taxon>Micromonosporales</taxon>
        <taxon>Micromonosporaceae</taxon>
        <taxon>Dactylosporangium</taxon>
    </lineage>
</organism>
<feature type="transmembrane region" description="Helical" evidence="1">
    <location>
        <begin position="25"/>
        <end position="45"/>
    </location>
</feature>
<gene>
    <name evidence="3" type="ORF">Dsi01nite_067360</name>
</gene>
<dbReference type="Pfam" id="PF13531">
    <property type="entry name" value="SBP_bac_11"/>
    <property type="match status" value="1"/>
</dbReference>
<comment type="caution">
    <text evidence="3">The sequence shown here is derived from an EMBL/GenBank/DDBJ whole genome shotgun (WGS) entry which is preliminary data.</text>
</comment>
<protein>
    <submittedName>
        <fullName evidence="3">VWA domain-containing protein</fullName>
    </submittedName>
</protein>
<dbReference type="Gene3D" id="3.40.50.410">
    <property type="entry name" value="von Willebrand factor, type A domain"/>
    <property type="match status" value="1"/>
</dbReference>
<keyword evidence="1" id="KW-0472">Membrane</keyword>
<dbReference type="SMART" id="SM00327">
    <property type="entry name" value="VWA"/>
    <property type="match status" value="1"/>
</dbReference>
<keyword evidence="1" id="KW-1133">Transmembrane helix</keyword>
<dbReference type="EMBL" id="BONQ01000107">
    <property type="protein sequence ID" value="GIG48695.1"/>
    <property type="molecule type" value="Genomic_DNA"/>
</dbReference>
<proteinExistence type="predicted"/>
<evidence type="ECO:0000259" key="2">
    <source>
        <dbReference type="PROSITE" id="PS50234"/>
    </source>
</evidence>
<dbReference type="Pfam" id="PF00092">
    <property type="entry name" value="VWA"/>
    <property type="match status" value="1"/>
</dbReference>
<dbReference type="SUPFAM" id="SSF53850">
    <property type="entry name" value="Periplasmic binding protein-like II"/>
    <property type="match status" value="1"/>
</dbReference>